<comment type="similarity">
    <text evidence="9">Belongs to the SecE/SEC61-gamma family.</text>
</comment>
<dbReference type="PROSITE" id="PS01067">
    <property type="entry name" value="SECE_SEC61G"/>
    <property type="match status" value="1"/>
</dbReference>
<sequence>MAKLNPGKFAREVRAEANKVVWPTARETMTTTIMVLIMTTILAIFFLGVDSLFGAIVQWLLSLAS</sequence>
<evidence type="ECO:0000313" key="10">
    <source>
        <dbReference type="EMBL" id="QJQ31622.1"/>
    </source>
</evidence>
<evidence type="ECO:0000256" key="3">
    <source>
        <dbReference type="ARBA" id="ARBA00022475"/>
    </source>
</evidence>
<evidence type="ECO:0000256" key="6">
    <source>
        <dbReference type="ARBA" id="ARBA00022989"/>
    </source>
</evidence>
<dbReference type="GO" id="GO:0009306">
    <property type="term" value="P:protein secretion"/>
    <property type="evidence" value="ECO:0007669"/>
    <property type="project" value="UniProtKB-UniRule"/>
</dbReference>
<dbReference type="Proteomes" id="UP000503018">
    <property type="component" value="Chromosome"/>
</dbReference>
<dbReference type="GO" id="GO:0006605">
    <property type="term" value="P:protein targeting"/>
    <property type="evidence" value="ECO:0007669"/>
    <property type="project" value="UniProtKB-UniRule"/>
</dbReference>
<dbReference type="GO" id="GO:0005886">
    <property type="term" value="C:plasma membrane"/>
    <property type="evidence" value="ECO:0007669"/>
    <property type="project" value="UniProtKB-SubCell"/>
</dbReference>
<evidence type="ECO:0000256" key="1">
    <source>
        <dbReference type="ARBA" id="ARBA00004370"/>
    </source>
</evidence>
<dbReference type="NCBIfam" id="TIGR00964">
    <property type="entry name" value="secE_bact"/>
    <property type="match status" value="1"/>
</dbReference>
<reference evidence="10 11" key="1">
    <citation type="submission" date="2020-01" db="EMBL/GenBank/DDBJ databases">
        <title>Sphingomonas sp. strain CSW-10.</title>
        <authorList>
            <person name="Chen W.-M."/>
        </authorList>
    </citation>
    <scope>NUCLEOTIDE SEQUENCE [LARGE SCALE GENOMIC DNA]</scope>
    <source>
        <strain evidence="10 11">CSW-10</strain>
    </source>
</reference>
<keyword evidence="4 9" id="KW-0812">Transmembrane</keyword>
<keyword evidence="7 9" id="KW-0811">Translocation</keyword>
<evidence type="ECO:0000256" key="2">
    <source>
        <dbReference type="ARBA" id="ARBA00022448"/>
    </source>
</evidence>
<dbReference type="GO" id="GO:0065002">
    <property type="term" value="P:intracellular protein transmembrane transport"/>
    <property type="evidence" value="ECO:0007669"/>
    <property type="project" value="UniProtKB-UniRule"/>
</dbReference>
<dbReference type="InterPro" id="IPR005807">
    <property type="entry name" value="SecE_bac"/>
</dbReference>
<dbReference type="GO" id="GO:0043952">
    <property type="term" value="P:protein transport by the Sec complex"/>
    <property type="evidence" value="ECO:0007669"/>
    <property type="project" value="UniProtKB-UniRule"/>
</dbReference>
<dbReference type="HAMAP" id="MF_00422">
    <property type="entry name" value="SecE"/>
    <property type="match status" value="1"/>
</dbReference>
<dbReference type="PANTHER" id="PTHR33910">
    <property type="entry name" value="PROTEIN TRANSLOCASE SUBUNIT SECE"/>
    <property type="match status" value="1"/>
</dbReference>
<keyword evidence="5 9" id="KW-0653">Protein transport</keyword>
<comment type="subunit">
    <text evidence="9">Component of the Sec protein translocase complex. Heterotrimer consisting of SecY, SecE and SecG subunits. The heterotrimers can form oligomers, although 1 heterotrimer is thought to be able to translocate proteins. Interacts with the ribosome. Interacts with SecDF, and other proteins may be involved. Interacts with SecA.</text>
</comment>
<dbReference type="PRINTS" id="PR01650">
    <property type="entry name" value="SECETRNLCASE"/>
</dbReference>
<feature type="transmembrane region" description="Helical" evidence="9">
    <location>
        <begin position="33"/>
        <end position="61"/>
    </location>
</feature>
<evidence type="ECO:0000256" key="5">
    <source>
        <dbReference type="ARBA" id="ARBA00022927"/>
    </source>
</evidence>
<dbReference type="GO" id="GO:0008320">
    <property type="term" value="F:protein transmembrane transporter activity"/>
    <property type="evidence" value="ECO:0007669"/>
    <property type="project" value="UniProtKB-UniRule"/>
</dbReference>
<dbReference type="InterPro" id="IPR001901">
    <property type="entry name" value="Translocase_SecE/Sec61-g"/>
</dbReference>
<dbReference type="InterPro" id="IPR038379">
    <property type="entry name" value="SecE_sf"/>
</dbReference>
<dbReference type="Pfam" id="PF00584">
    <property type="entry name" value="SecE"/>
    <property type="match status" value="1"/>
</dbReference>
<accession>A0A6M4ATI0</accession>
<dbReference type="EMBL" id="CP053015">
    <property type="protein sequence ID" value="QJQ31622.1"/>
    <property type="molecule type" value="Genomic_DNA"/>
</dbReference>
<dbReference type="AlphaFoldDB" id="A0A6M4ATI0"/>
<evidence type="ECO:0000256" key="8">
    <source>
        <dbReference type="ARBA" id="ARBA00023136"/>
    </source>
</evidence>
<dbReference type="PANTHER" id="PTHR33910:SF1">
    <property type="entry name" value="PROTEIN TRANSLOCASE SUBUNIT SECE"/>
    <property type="match status" value="1"/>
</dbReference>
<comment type="subcellular location">
    <subcellularLocation>
        <location evidence="9">Cell membrane</location>
        <topology evidence="9">Single-pass membrane protein</topology>
    </subcellularLocation>
    <subcellularLocation>
        <location evidence="1">Membrane</location>
    </subcellularLocation>
</comment>
<keyword evidence="11" id="KW-1185">Reference proteome</keyword>
<organism evidence="10 11">
    <name type="scientific">Sphingomonas lacunae</name>
    <dbReference type="NCBI Taxonomy" id="2698828"/>
    <lineage>
        <taxon>Bacteria</taxon>
        <taxon>Pseudomonadati</taxon>
        <taxon>Pseudomonadota</taxon>
        <taxon>Alphaproteobacteria</taxon>
        <taxon>Sphingomonadales</taxon>
        <taxon>Sphingomonadaceae</taxon>
        <taxon>Sphingomonas</taxon>
    </lineage>
</organism>
<evidence type="ECO:0000256" key="7">
    <source>
        <dbReference type="ARBA" id="ARBA00023010"/>
    </source>
</evidence>
<evidence type="ECO:0000256" key="4">
    <source>
        <dbReference type="ARBA" id="ARBA00022692"/>
    </source>
</evidence>
<proteinExistence type="inferred from homology"/>
<keyword evidence="2 9" id="KW-0813">Transport</keyword>
<name>A0A6M4ATI0_9SPHN</name>
<dbReference type="KEGG" id="slan:GV829_03505"/>
<comment type="function">
    <text evidence="9">Essential subunit of the Sec protein translocation channel SecYEG. Clamps together the 2 halves of SecY. May contact the channel plug during translocation.</text>
</comment>
<dbReference type="RefSeq" id="WP_169943842.1">
    <property type="nucleotide sequence ID" value="NZ_CP053015.1"/>
</dbReference>
<keyword evidence="8 9" id="KW-0472">Membrane</keyword>
<protein>
    <recommendedName>
        <fullName evidence="9">Protein translocase subunit SecE</fullName>
    </recommendedName>
</protein>
<keyword evidence="6 9" id="KW-1133">Transmembrane helix</keyword>
<keyword evidence="3 9" id="KW-1003">Cell membrane</keyword>
<gene>
    <name evidence="9 10" type="primary">secE</name>
    <name evidence="10" type="ORF">GV829_03505</name>
</gene>
<evidence type="ECO:0000313" key="11">
    <source>
        <dbReference type="Proteomes" id="UP000503018"/>
    </source>
</evidence>
<evidence type="ECO:0000256" key="9">
    <source>
        <dbReference type="HAMAP-Rule" id="MF_00422"/>
    </source>
</evidence>
<dbReference type="Gene3D" id="1.20.5.1030">
    <property type="entry name" value="Preprotein translocase secy subunit"/>
    <property type="match status" value="1"/>
</dbReference>